<dbReference type="GO" id="GO:0006869">
    <property type="term" value="P:lipid transport"/>
    <property type="evidence" value="ECO:0007669"/>
    <property type="project" value="InterPro"/>
</dbReference>
<proteinExistence type="inferred from homology"/>
<evidence type="ECO:0000256" key="2">
    <source>
        <dbReference type="SAM" id="Phobius"/>
    </source>
</evidence>
<dbReference type="GO" id="GO:0005576">
    <property type="term" value="C:extracellular region"/>
    <property type="evidence" value="ECO:0007669"/>
    <property type="project" value="InterPro"/>
</dbReference>
<dbReference type="GO" id="GO:0008289">
    <property type="term" value="F:lipid binding"/>
    <property type="evidence" value="ECO:0007669"/>
    <property type="project" value="InterPro"/>
</dbReference>
<dbReference type="AlphaFoldDB" id="A0A9Q1BJ67"/>
<sequence>MKSERVFRNRRNPIGIFTDDELIKRYRFSGEDIMLITDLIAPEIDHPTRHNHALLPYQQNFPLQGVKRCEVFSEDGIQLFRNLSDQMQFNRRKKSWGVLGGALTSIVGGGLAVAGAALIPVTFGASIGLLIAGGGIGMLGAGISVGFTLDKYFGDKDRSKLAKPILGKFINFQKDLASAIAAIHTTVSVIGDQIEHNITIHGGVSAEVEQKLSKLQKSLEELRSQSDGLHTHEIIHEIASLAGDLSKDALTAVMQPLKKSLRLQGPWFEEKIKLASEKPFELLIIAIEELDKHHNKDDNTFYGFIKKIFKKSSPKGLEGNLILPAGVCLDGTGSVLMRGGMVAARVAMRTADVGQDTARIAANVLRAAKAASLAGCVLNAAGIVLDVGFLGLAAYDLTKKDKEQFPQALEDIAQVMEDLNKLCW</sequence>
<dbReference type="GO" id="GO:0042157">
    <property type="term" value="P:lipoprotein metabolic process"/>
    <property type="evidence" value="ECO:0007669"/>
    <property type="project" value="InterPro"/>
</dbReference>
<feature type="transmembrane region" description="Helical" evidence="2">
    <location>
        <begin position="96"/>
        <end position="119"/>
    </location>
</feature>
<name>A0A9Q1BJ67_HOLLE</name>
<dbReference type="EMBL" id="JAIZAY010000016">
    <property type="protein sequence ID" value="KAJ8027594.1"/>
    <property type="molecule type" value="Genomic_DNA"/>
</dbReference>
<gene>
    <name evidence="3" type="ORF">HOLleu_32781</name>
</gene>
<dbReference type="Proteomes" id="UP001152320">
    <property type="component" value="Chromosome 16"/>
</dbReference>
<comment type="caution">
    <text evidence="3">The sequence shown here is derived from an EMBL/GenBank/DDBJ whole genome shotgun (WGS) entry which is preliminary data.</text>
</comment>
<comment type="similarity">
    <text evidence="1">Belongs to the apolipoprotein L family.</text>
</comment>
<evidence type="ECO:0000313" key="3">
    <source>
        <dbReference type="EMBL" id="KAJ8027594.1"/>
    </source>
</evidence>
<evidence type="ECO:0000313" key="4">
    <source>
        <dbReference type="Proteomes" id="UP001152320"/>
    </source>
</evidence>
<keyword evidence="2" id="KW-0812">Transmembrane</keyword>
<keyword evidence="2" id="KW-1133">Transmembrane helix</keyword>
<keyword evidence="2" id="KW-0472">Membrane</keyword>
<dbReference type="PANTHER" id="PTHR14096:SF28">
    <property type="entry name" value="APOLIPOPROTEIN L, 1-RELATED"/>
    <property type="match status" value="1"/>
</dbReference>
<dbReference type="InterPro" id="IPR008405">
    <property type="entry name" value="ApoL"/>
</dbReference>
<dbReference type="PANTHER" id="PTHR14096">
    <property type="entry name" value="APOLIPOPROTEIN L"/>
    <property type="match status" value="1"/>
</dbReference>
<protein>
    <submittedName>
        <fullName evidence="3">Uncharacterized protein</fullName>
    </submittedName>
</protein>
<dbReference type="OrthoDB" id="10680836at2759"/>
<feature type="transmembrane region" description="Helical" evidence="2">
    <location>
        <begin position="125"/>
        <end position="149"/>
    </location>
</feature>
<dbReference type="GO" id="GO:0016020">
    <property type="term" value="C:membrane"/>
    <property type="evidence" value="ECO:0007669"/>
    <property type="project" value="TreeGrafter"/>
</dbReference>
<evidence type="ECO:0000256" key="1">
    <source>
        <dbReference type="ARBA" id="ARBA00010090"/>
    </source>
</evidence>
<keyword evidence="4" id="KW-1185">Reference proteome</keyword>
<organism evidence="3 4">
    <name type="scientific">Holothuria leucospilota</name>
    <name type="common">Black long sea cucumber</name>
    <name type="synonym">Mertensiothuria leucospilota</name>
    <dbReference type="NCBI Taxonomy" id="206669"/>
    <lineage>
        <taxon>Eukaryota</taxon>
        <taxon>Metazoa</taxon>
        <taxon>Echinodermata</taxon>
        <taxon>Eleutherozoa</taxon>
        <taxon>Echinozoa</taxon>
        <taxon>Holothuroidea</taxon>
        <taxon>Aspidochirotacea</taxon>
        <taxon>Aspidochirotida</taxon>
        <taxon>Holothuriidae</taxon>
        <taxon>Holothuria</taxon>
    </lineage>
</organism>
<reference evidence="3" key="1">
    <citation type="submission" date="2021-10" db="EMBL/GenBank/DDBJ databases">
        <title>Tropical sea cucumber genome reveals ecological adaptation and Cuvierian tubules defense mechanism.</title>
        <authorList>
            <person name="Chen T."/>
        </authorList>
    </citation>
    <scope>NUCLEOTIDE SEQUENCE</scope>
    <source>
        <strain evidence="3">Nanhai2018</strain>
        <tissue evidence="3">Muscle</tissue>
    </source>
</reference>
<accession>A0A9Q1BJ67</accession>